<gene>
    <name evidence="2" type="ORF">HPB52_020484</name>
</gene>
<evidence type="ECO:0000313" key="3">
    <source>
        <dbReference type="Proteomes" id="UP000821837"/>
    </source>
</evidence>
<dbReference type="SUPFAM" id="SSF57850">
    <property type="entry name" value="RING/U-box"/>
    <property type="match status" value="1"/>
</dbReference>
<evidence type="ECO:0008006" key="4">
    <source>
        <dbReference type="Google" id="ProtNLM"/>
    </source>
</evidence>
<dbReference type="InterPro" id="IPR013083">
    <property type="entry name" value="Znf_RING/FYVE/PHD"/>
</dbReference>
<keyword evidence="3" id="KW-1185">Reference proteome</keyword>
<comment type="caution">
    <text evidence="2">The sequence shown here is derived from an EMBL/GenBank/DDBJ whole genome shotgun (WGS) entry which is preliminary data.</text>
</comment>
<name>A0A9D4PDR1_RHISA</name>
<reference evidence="2" key="2">
    <citation type="submission" date="2021-09" db="EMBL/GenBank/DDBJ databases">
        <authorList>
            <person name="Jia N."/>
            <person name="Wang J."/>
            <person name="Shi W."/>
            <person name="Du L."/>
            <person name="Sun Y."/>
            <person name="Zhan W."/>
            <person name="Jiang J."/>
            <person name="Wang Q."/>
            <person name="Zhang B."/>
            <person name="Ji P."/>
            <person name="Sakyi L.B."/>
            <person name="Cui X."/>
            <person name="Yuan T."/>
            <person name="Jiang B."/>
            <person name="Yang W."/>
            <person name="Lam T.T.-Y."/>
            <person name="Chang Q."/>
            <person name="Ding S."/>
            <person name="Wang X."/>
            <person name="Zhu J."/>
            <person name="Ruan X."/>
            <person name="Zhao L."/>
            <person name="Wei J."/>
            <person name="Que T."/>
            <person name="Du C."/>
            <person name="Cheng J."/>
            <person name="Dai P."/>
            <person name="Han X."/>
            <person name="Huang E."/>
            <person name="Gao Y."/>
            <person name="Liu J."/>
            <person name="Shao H."/>
            <person name="Ye R."/>
            <person name="Li L."/>
            <person name="Wei W."/>
            <person name="Wang X."/>
            <person name="Wang C."/>
            <person name="Huo Q."/>
            <person name="Li W."/>
            <person name="Guo W."/>
            <person name="Chen H."/>
            <person name="Chen S."/>
            <person name="Zhou L."/>
            <person name="Zhou L."/>
            <person name="Ni X."/>
            <person name="Tian J."/>
            <person name="Zhou Y."/>
            <person name="Sheng Y."/>
            <person name="Liu T."/>
            <person name="Pan Y."/>
            <person name="Xia L."/>
            <person name="Li J."/>
            <person name="Zhao F."/>
            <person name="Cao W."/>
        </authorList>
    </citation>
    <scope>NUCLEOTIDE SEQUENCE</scope>
    <source>
        <strain evidence="2">Rsan-2018</strain>
        <tissue evidence="2">Larvae</tissue>
    </source>
</reference>
<protein>
    <recommendedName>
        <fullName evidence="4">RING-type domain-containing protein</fullName>
    </recommendedName>
</protein>
<dbReference type="Proteomes" id="UP000821837">
    <property type="component" value="Unassembled WGS sequence"/>
</dbReference>
<proteinExistence type="predicted"/>
<reference evidence="2" key="1">
    <citation type="journal article" date="2020" name="Cell">
        <title>Large-Scale Comparative Analyses of Tick Genomes Elucidate Their Genetic Diversity and Vector Capacities.</title>
        <authorList>
            <consortium name="Tick Genome and Microbiome Consortium (TIGMIC)"/>
            <person name="Jia N."/>
            <person name="Wang J."/>
            <person name="Shi W."/>
            <person name="Du L."/>
            <person name="Sun Y."/>
            <person name="Zhan W."/>
            <person name="Jiang J.F."/>
            <person name="Wang Q."/>
            <person name="Zhang B."/>
            <person name="Ji P."/>
            <person name="Bell-Sakyi L."/>
            <person name="Cui X.M."/>
            <person name="Yuan T.T."/>
            <person name="Jiang B.G."/>
            <person name="Yang W.F."/>
            <person name="Lam T.T."/>
            <person name="Chang Q.C."/>
            <person name="Ding S.J."/>
            <person name="Wang X.J."/>
            <person name="Zhu J.G."/>
            <person name="Ruan X.D."/>
            <person name="Zhao L."/>
            <person name="Wei J.T."/>
            <person name="Ye R.Z."/>
            <person name="Que T.C."/>
            <person name="Du C.H."/>
            <person name="Zhou Y.H."/>
            <person name="Cheng J.X."/>
            <person name="Dai P.F."/>
            <person name="Guo W.B."/>
            <person name="Han X.H."/>
            <person name="Huang E.J."/>
            <person name="Li L.F."/>
            <person name="Wei W."/>
            <person name="Gao Y.C."/>
            <person name="Liu J.Z."/>
            <person name="Shao H.Z."/>
            <person name="Wang X."/>
            <person name="Wang C.C."/>
            <person name="Yang T.C."/>
            <person name="Huo Q.B."/>
            <person name="Li W."/>
            <person name="Chen H.Y."/>
            <person name="Chen S.E."/>
            <person name="Zhou L.G."/>
            <person name="Ni X.B."/>
            <person name="Tian J.H."/>
            <person name="Sheng Y."/>
            <person name="Liu T."/>
            <person name="Pan Y.S."/>
            <person name="Xia L.Y."/>
            <person name="Li J."/>
            <person name="Zhao F."/>
            <person name="Cao W.C."/>
        </authorList>
    </citation>
    <scope>NUCLEOTIDE SEQUENCE</scope>
    <source>
        <strain evidence="2">Rsan-2018</strain>
    </source>
</reference>
<feature type="compositionally biased region" description="Basic and acidic residues" evidence="1">
    <location>
        <begin position="33"/>
        <end position="45"/>
    </location>
</feature>
<sequence length="224" mass="24317">MMVIVTTPESHSTAAADDVAQASEASTNPTERATAKEDGTQRETETPAGVTQSNVNAASPNTCDYFTIGFESPLRGQCVQFAQPLPDVLVCSGCRIIPDKSFLLPCSHTLCVPCCEIYFVDTRRLTGYDDASGEDSTPIVWCPEDGVPRAASDLQFVALNLEQVRGEIAFCVNSVSGCPFKSELRHVEQHYANCAFGNTVCESCRRSDIPAADILYHTFFCGQR</sequence>
<organism evidence="2 3">
    <name type="scientific">Rhipicephalus sanguineus</name>
    <name type="common">Brown dog tick</name>
    <name type="synonym">Ixodes sanguineus</name>
    <dbReference type="NCBI Taxonomy" id="34632"/>
    <lineage>
        <taxon>Eukaryota</taxon>
        <taxon>Metazoa</taxon>
        <taxon>Ecdysozoa</taxon>
        <taxon>Arthropoda</taxon>
        <taxon>Chelicerata</taxon>
        <taxon>Arachnida</taxon>
        <taxon>Acari</taxon>
        <taxon>Parasitiformes</taxon>
        <taxon>Ixodida</taxon>
        <taxon>Ixodoidea</taxon>
        <taxon>Ixodidae</taxon>
        <taxon>Rhipicephalinae</taxon>
        <taxon>Rhipicephalus</taxon>
        <taxon>Rhipicephalus</taxon>
    </lineage>
</organism>
<feature type="compositionally biased region" description="Low complexity" evidence="1">
    <location>
        <begin position="14"/>
        <end position="26"/>
    </location>
</feature>
<dbReference type="AlphaFoldDB" id="A0A9D4PDR1"/>
<dbReference type="Gene3D" id="3.30.40.10">
    <property type="entry name" value="Zinc/RING finger domain, C3HC4 (zinc finger)"/>
    <property type="match status" value="1"/>
</dbReference>
<dbReference type="EMBL" id="JABSTV010001255">
    <property type="protein sequence ID" value="KAH7936237.1"/>
    <property type="molecule type" value="Genomic_DNA"/>
</dbReference>
<accession>A0A9D4PDR1</accession>
<feature type="region of interest" description="Disordered" evidence="1">
    <location>
        <begin position="1"/>
        <end position="55"/>
    </location>
</feature>
<evidence type="ECO:0000313" key="2">
    <source>
        <dbReference type="EMBL" id="KAH7936237.1"/>
    </source>
</evidence>
<evidence type="ECO:0000256" key="1">
    <source>
        <dbReference type="SAM" id="MobiDB-lite"/>
    </source>
</evidence>
<dbReference type="VEuPathDB" id="VectorBase:RSAN_043955"/>